<reference evidence="2" key="1">
    <citation type="journal article" date="2019" name="Int. J. Syst. Evol. Microbiol.">
        <title>The Global Catalogue of Microorganisms (GCM) 10K type strain sequencing project: providing services to taxonomists for standard genome sequencing and annotation.</title>
        <authorList>
            <consortium name="The Broad Institute Genomics Platform"/>
            <consortium name="The Broad Institute Genome Sequencing Center for Infectious Disease"/>
            <person name="Wu L."/>
            <person name="Ma J."/>
        </authorList>
    </citation>
    <scope>NUCLEOTIDE SEQUENCE [LARGE SCALE GENOMIC DNA]</scope>
    <source>
        <strain evidence="2">JCM 17927</strain>
    </source>
</reference>
<keyword evidence="2" id="KW-1185">Reference proteome</keyword>
<evidence type="ECO:0000313" key="1">
    <source>
        <dbReference type="EMBL" id="GAA4469198.1"/>
    </source>
</evidence>
<dbReference type="Gene3D" id="1.10.606.20">
    <property type="match status" value="1"/>
</dbReference>
<protein>
    <recommendedName>
        <fullName evidence="3">PAP2 superfamily protein</fullName>
    </recommendedName>
</protein>
<dbReference type="EMBL" id="BAABHD010000084">
    <property type="protein sequence ID" value="GAA4469198.1"/>
    <property type="molecule type" value="Genomic_DNA"/>
</dbReference>
<dbReference type="PANTHER" id="PTHR34599:SF1">
    <property type="entry name" value="PHOSPHATIDIC ACID PHOSPHATASE TYPE 2_HALOPEROXIDASE DOMAIN-CONTAINING PROTEIN"/>
    <property type="match status" value="1"/>
</dbReference>
<evidence type="ECO:0000313" key="2">
    <source>
        <dbReference type="Proteomes" id="UP001501175"/>
    </source>
</evidence>
<dbReference type="PANTHER" id="PTHR34599">
    <property type="entry name" value="PEROXIDASE-RELATED"/>
    <property type="match status" value="1"/>
</dbReference>
<gene>
    <name evidence="1" type="ORF">GCM10023189_55850</name>
</gene>
<evidence type="ECO:0008006" key="3">
    <source>
        <dbReference type="Google" id="ProtNLM"/>
    </source>
</evidence>
<dbReference type="InterPro" id="IPR036938">
    <property type="entry name" value="PAP2/HPO_sf"/>
</dbReference>
<organism evidence="1 2">
    <name type="scientific">Nibrella saemangeumensis</name>
    <dbReference type="NCBI Taxonomy" id="1084526"/>
    <lineage>
        <taxon>Bacteria</taxon>
        <taxon>Pseudomonadati</taxon>
        <taxon>Bacteroidota</taxon>
        <taxon>Cytophagia</taxon>
        <taxon>Cytophagales</taxon>
        <taxon>Spirosomataceae</taxon>
        <taxon>Nibrella</taxon>
    </lineage>
</organism>
<accession>A0ABP8NQ45</accession>
<comment type="caution">
    <text evidence="1">The sequence shown here is derived from an EMBL/GenBank/DDBJ whole genome shotgun (WGS) entry which is preliminary data.</text>
</comment>
<name>A0ABP8NQ45_9BACT</name>
<dbReference type="SUPFAM" id="SSF48317">
    <property type="entry name" value="Acid phosphatase/Vanadium-dependent haloperoxidase"/>
    <property type="match status" value="1"/>
</dbReference>
<proteinExistence type="predicted"/>
<sequence length="403" mass="44761">MYNWYKFIARLQLRETPQPVVLAQLRAFAYIGVGLYESVQPGIKGASSLSKRLYQMPDMPKAKMSEDYLWAASANAAMASMFKSFLGSLSNASKASIDSMEAANYDQLRLTTSEDVMQRSQAFGRSVAAAIYNWSTTDNFSLASPGYTPLNEPWAWVPTPPNFAAPVGANLQYSRPFLAYSLTASAPPLPFPHSEDPNSAFYKEVKNVYNIGVGLTTEQKAIANWWADAGGVGTGVPAPYHILSIITSVLESQQAGLWRAVEVYAKTGIALKDGGITTFRAKYQYNLLRPITYIRRHIDANWLFYLVNPPYPEYTSGLISFFSPVIEVLIQEFGDIPVTDNAYAWRGLPARQYNSLSDLLEEAAVSRVYAGIHYQFTQDISIEIGKELGDKIARLQLVGPMYQ</sequence>
<dbReference type="InterPro" id="IPR052559">
    <property type="entry name" value="V-haloperoxidase"/>
</dbReference>
<dbReference type="Proteomes" id="UP001501175">
    <property type="component" value="Unassembled WGS sequence"/>
</dbReference>
<dbReference type="CDD" id="cd03398">
    <property type="entry name" value="PAP2_haloperoxidase"/>
    <property type="match status" value="1"/>
</dbReference>